<dbReference type="EMBL" id="QZWG01000003">
    <property type="protein sequence ID" value="RZC22386.1"/>
    <property type="molecule type" value="Genomic_DNA"/>
</dbReference>
<dbReference type="Gene3D" id="1.20.58.530">
    <property type="match status" value="1"/>
</dbReference>
<feature type="domain" description="Myosin N-terminal SH3-like" evidence="9">
    <location>
        <begin position="17"/>
        <end position="67"/>
    </location>
</feature>
<keyword evidence="1 7" id="KW-0547">Nucleotide-binding</keyword>
<comment type="caution">
    <text evidence="7">Lacks conserved residue(s) required for the propagation of feature annotation.</text>
</comment>
<dbReference type="Gene3D" id="1.20.120.720">
    <property type="entry name" value="Myosin VI head, motor domain, U50 subdomain"/>
    <property type="match status" value="1"/>
</dbReference>
<dbReference type="PANTHER" id="PTHR13140">
    <property type="entry name" value="MYOSIN"/>
    <property type="match status" value="1"/>
</dbReference>
<dbReference type="GO" id="GO:0005524">
    <property type="term" value="F:ATP binding"/>
    <property type="evidence" value="ECO:0007669"/>
    <property type="project" value="UniProtKB-UniRule"/>
</dbReference>
<sequence length="484" mass="54467">MMIHLHAYMQGTPVNIIAGSHVWVQDPQVCWIDGQVSKIIKGNDAEIEATNGNKVVAKLSNIYPKDTEAPPGGVDDMTKLSYLHEPGVLQNLKTRYELNEIYTYTGNILIAINPFQRLPHIYDLHMMQQYKGAPFGELSPHVFAVADVAYRAMINHDGKSNSILVSGESGAGKTETTKMLMRYLAFLGGRAVTEGRTVEQQVLESNPVLEAFGNAKTVRNNNSSRFGKFVEIQFDKSGRISGAAIRTYLLERSRVCQINDPERNYHCFYLLCAAPQEEIEKYKLGNPKTFHYLNQSKCYELDDINDSREYLATRRAMDIVGISQNEQEAIFRVVAAILHIGNIDFAKGREVDSSVPKDDKAKFHLKTTSELLMCDVRALEDALCKRVMITPEEVIKRSLDPQSAAISRDGLAKTIYCRLFDWLVNKINSSIGQDSNSKSLIGVLDIYGFESFKSNSFEQFCINFTNEKLQQHFNQATSKTMIST</sequence>
<dbReference type="FunFam" id="1.20.120.720:FF:000011">
    <property type="entry name" value="Myosin 2"/>
    <property type="match status" value="1"/>
</dbReference>
<feature type="domain" description="Myosin motor" evidence="8">
    <location>
        <begin position="72"/>
        <end position="484"/>
    </location>
</feature>
<evidence type="ECO:0000256" key="4">
    <source>
        <dbReference type="ARBA" id="ARBA00023123"/>
    </source>
</evidence>
<dbReference type="Gene3D" id="3.40.850.10">
    <property type="entry name" value="Kinesin motor domain"/>
    <property type="match status" value="1"/>
</dbReference>
<evidence type="ECO:0000259" key="8">
    <source>
        <dbReference type="PROSITE" id="PS51456"/>
    </source>
</evidence>
<keyword evidence="11" id="KW-1185">Reference proteome</keyword>
<gene>
    <name evidence="10" type="ORF">D0Y65_008168</name>
</gene>
<dbReference type="InterPro" id="IPR027417">
    <property type="entry name" value="P-loop_NTPase"/>
</dbReference>
<dbReference type="PRINTS" id="PR00193">
    <property type="entry name" value="MYOSINHEAVY"/>
</dbReference>
<keyword evidence="6 7" id="KW-0009">Actin-binding</keyword>
<keyword evidence="3" id="KW-0112">Calmodulin-binding</keyword>
<evidence type="ECO:0000256" key="3">
    <source>
        <dbReference type="ARBA" id="ARBA00022860"/>
    </source>
</evidence>
<accession>A0A445LGR9</accession>
<keyword evidence="2 7" id="KW-0067">ATP-binding</keyword>
<dbReference type="PROSITE" id="PS51456">
    <property type="entry name" value="MYOSIN_MOTOR"/>
    <property type="match status" value="1"/>
</dbReference>
<keyword evidence="4 7" id="KW-0518">Myosin</keyword>
<keyword evidence="5 7" id="KW-0505">Motor protein</keyword>
<dbReference type="GO" id="GO:0005737">
    <property type="term" value="C:cytoplasm"/>
    <property type="evidence" value="ECO:0007669"/>
    <property type="project" value="TreeGrafter"/>
</dbReference>
<dbReference type="GO" id="GO:0051015">
    <property type="term" value="F:actin filament binding"/>
    <property type="evidence" value="ECO:0007669"/>
    <property type="project" value="TreeGrafter"/>
</dbReference>
<dbReference type="GO" id="GO:0005516">
    <property type="term" value="F:calmodulin binding"/>
    <property type="evidence" value="ECO:0007669"/>
    <property type="project" value="UniProtKB-KW"/>
</dbReference>
<evidence type="ECO:0000256" key="1">
    <source>
        <dbReference type="ARBA" id="ARBA00022741"/>
    </source>
</evidence>
<evidence type="ECO:0000256" key="7">
    <source>
        <dbReference type="PROSITE-ProRule" id="PRU00782"/>
    </source>
</evidence>
<evidence type="ECO:0000256" key="2">
    <source>
        <dbReference type="ARBA" id="ARBA00022840"/>
    </source>
</evidence>
<dbReference type="Pfam" id="PF00063">
    <property type="entry name" value="Myosin_head"/>
    <property type="match status" value="1"/>
</dbReference>
<name>A0A445LGR9_GLYSO</name>
<organism evidence="10 11">
    <name type="scientific">Glycine soja</name>
    <name type="common">Wild soybean</name>
    <dbReference type="NCBI Taxonomy" id="3848"/>
    <lineage>
        <taxon>Eukaryota</taxon>
        <taxon>Viridiplantae</taxon>
        <taxon>Streptophyta</taxon>
        <taxon>Embryophyta</taxon>
        <taxon>Tracheophyta</taxon>
        <taxon>Spermatophyta</taxon>
        <taxon>Magnoliopsida</taxon>
        <taxon>eudicotyledons</taxon>
        <taxon>Gunneridae</taxon>
        <taxon>Pentapetalae</taxon>
        <taxon>rosids</taxon>
        <taxon>fabids</taxon>
        <taxon>Fabales</taxon>
        <taxon>Fabaceae</taxon>
        <taxon>Papilionoideae</taxon>
        <taxon>50 kb inversion clade</taxon>
        <taxon>NPAAA clade</taxon>
        <taxon>indigoferoid/millettioid clade</taxon>
        <taxon>Phaseoleae</taxon>
        <taxon>Glycine</taxon>
        <taxon>Glycine subgen. Soja</taxon>
    </lineage>
</organism>
<dbReference type="GO" id="GO:0016020">
    <property type="term" value="C:membrane"/>
    <property type="evidence" value="ECO:0007669"/>
    <property type="project" value="TreeGrafter"/>
</dbReference>
<proteinExistence type="inferred from homology"/>
<dbReference type="GO" id="GO:0009860">
    <property type="term" value="P:pollen tube growth"/>
    <property type="evidence" value="ECO:0007669"/>
    <property type="project" value="TreeGrafter"/>
</dbReference>
<dbReference type="GO" id="GO:0007015">
    <property type="term" value="P:actin filament organization"/>
    <property type="evidence" value="ECO:0007669"/>
    <property type="project" value="TreeGrafter"/>
</dbReference>
<dbReference type="GO" id="GO:0030048">
    <property type="term" value="P:actin filament-based movement"/>
    <property type="evidence" value="ECO:0007669"/>
    <property type="project" value="UniProtKB-ARBA"/>
</dbReference>
<evidence type="ECO:0000313" key="11">
    <source>
        <dbReference type="Proteomes" id="UP000289340"/>
    </source>
</evidence>
<protein>
    <submittedName>
        <fullName evidence="10">Myosin-11</fullName>
    </submittedName>
</protein>
<dbReference type="InterPro" id="IPR004009">
    <property type="entry name" value="SH3_Myosin"/>
</dbReference>
<dbReference type="Proteomes" id="UP000289340">
    <property type="component" value="Chromosome 3"/>
</dbReference>
<dbReference type="InterPro" id="IPR001609">
    <property type="entry name" value="Myosin_head_motor_dom-like"/>
</dbReference>
<feature type="binding site" evidence="7">
    <location>
        <begin position="167"/>
        <end position="174"/>
    </location>
    <ligand>
        <name>ATP</name>
        <dbReference type="ChEBI" id="CHEBI:30616"/>
    </ligand>
</feature>
<dbReference type="InterPro" id="IPR036961">
    <property type="entry name" value="Kinesin_motor_dom_sf"/>
</dbReference>
<dbReference type="GO" id="GO:0000146">
    <property type="term" value="F:microfilament motor activity"/>
    <property type="evidence" value="ECO:0007669"/>
    <property type="project" value="TreeGrafter"/>
</dbReference>
<dbReference type="GO" id="GO:0016459">
    <property type="term" value="C:myosin complex"/>
    <property type="evidence" value="ECO:0007669"/>
    <property type="project" value="UniProtKB-KW"/>
</dbReference>
<evidence type="ECO:0000256" key="6">
    <source>
        <dbReference type="ARBA" id="ARBA00023203"/>
    </source>
</evidence>
<dbReference type="AlphaFoldDB" id="A0A445LGR9"/>
<evidence type="ECO:0000259" key="9">
    <source>
        <dbReference type="PROSITE" id="PS51844"/>
    </source>
</evidence>
<dbReference type="PANTHER" id="PTHR13140:SF792">
    <property type="entry name" value="MYOSIN-9"/>
    <property type="match status" value="1"/>
</dbReference>
<dbReference type="SUPFAM" id="SSF52540">
    <property type="entry name" value="P-loop containing nucleoside triphosphate hydrolases"/>
    <property type="match status" value="1"/>
</dbReference>
<reference evidence="10 11" key="1">
    <citation type="submission" date="2018-09" db="EMBL/GenBank/DDBJ databases">
        <title>A high-quality reference genome of wild soybean provides a powerful tool to mine soybean genomes.</title>
        <authorList>
            <person name="Xie M."/>
            <person name="Chung C.Y.L."/>
            <person name="Li M.-W."/>
            <person name="Wong F.-L."/>
            <person name="Chan T.-F."/>
            <person name="Lam H.-M."/>
        </authorList>
    </citation>
    <scope>NUCLEOTIDE SEQUENCE [LARGE SCALE GENOMIC DNA]</scope>
    <source>
        <strain evidence="11">cv. W05</strain>
        <tissue evidence="10">Hypocotyl of etiolated seedlings</tissue>
    </source>
</reference>
<comment type="similarity">
    <text evidence="7">Belongs to the TRAFAC class myosin-kinesin ATPase superfamily. Myosin family.</text>
</comment>
<dbReference type="FunFam" id="1.10.10.820:FF:000001">
    <property type="entry name" value="Myosin heavy chain"/>
    <property type="match status" value="1"/>
</dbReference>
<dbReference type="PROSITE" id="PS51844">
    <property type="entry name" value="SH3_LIKE"/>
    <property type="match status" value="1"/>
</dbReference>
<dbReference type="Pfam" id="PF02736">
    <property type="entry name" value="Myosin_N"/>
    <property type="match status" value="1"/>
</dbReference>
<evidence type="ECO:0000313" key="10">
    <source>
        <dbReference type="EMBL" id="RZC22386.1"/>
    </source>
</evidence>
<evidence type="ECO:0000256" key="5">
    <source>
        <dbReference type="ARBA" id="ARBA00023175"/>
    </source>
</evidence>
<dbReference type="SMART" id="SM00242">
    <property type="entry name" value="MYSc"/>
    <property type="match status" value="1"/>
</dbReference>
<comment type="caution">
    <text evidence="10">The sequence shown here is derived from an EMBL/GenBank/DDBJ whole genome shotgun (WGS) entry which is preliminary data.</text>
</comment>